<sequence>MGLEGKIAVVTGASRGIGRAIALRLARDGALVCVNYRSNAEAAHSAVAEVEAAGGEAFALPADVGSVEQLGRFFEALDAELDARRGDRGFDILVNNAGVADVVTVESGTEEAFDRVFATNVKGPFFAVRHALPRLRDGGRVINVSSNLSRNPMPLAMAYCMTKAALDNFTVGLAGELGRRGITVNTLAPGLTATDLNAAFRDDPKVVEAYSAMTALGRVGKVEDIARAAAFLASDDSAWVTGQYLEASGGLGLARPGQS</sequence>
<dbReference type="PRINTS" id="PR00080">
    <property type="entry name" value="SDRFAMILY"/>
</dbReference>
<proteinExistence type="inferred from homology"/>
<gene>
    <name evidence="4" type="primary">fabG_5</name>
    <name evidence="4" type="ORF">ElP_25030</name>
</gene>
<keyword evidence="2 4" id="KW-0560">Oxidoreductase</keyword>
<dbReference type="EMBL" id="CP036426">
    <property type="protein sequence ID" value="QDV34612.1"/>
    <property type="molecule type" value="Genomic_DNA"/>
</dbReference>
<comment type="similarity">
    <text evidence="1">Belongs to the short-chain dehydrogenases/reductases (SDR) family.</text>
</comment>
<reference evidence="4 5" key="1">
    <citation type="submission" date="2019-02" db="EMBL/GenBank/DDBJ databases">
        <title>Deep-cultivation of Planctomycetes and their phenomic and genomic characterization uncovers novel biology.</title>
        <authorList>
            <person name="Wiegand S."/>
            <person name="Jogler M."/>
            <person name="Boedeker C."/>
            <person name="Pinto D."/>
            <person name="Vollmers J."/>
            <person name="Rivas-Marin E."/>
            <person name="Kohn T."/>
            <person name="Peeters S.H."/>
            <person name="Heuer A."/>
            <person name="Rast P."/>
            <person name="Oberbeckmann S."/>
            <person name="Bunk B."/>
            <person name="Jeske O."/>
            <person name="Meyerdierks A."/>
            <person name="Storesund J.E."/>
            <person name="Kallscheuer N."/>
            <person name="Luecker S."/>
            <person name="Lage O.M."/>
            <person name="Pohl T."/>
            <person name="Merkel B.J."/>
            <person name="Hornburger P."/>
            <person name="Mueller R.-W."/>
            <person name="Bruemmer F."/>
            <person name="Labrenz M."/>
            <person name="Spormann A.M."/>
            <person name="Op den Camp H."/>
            <person name="Overmann J."/>
            <person name="Amann R."/>
            <person name="Jetten M.S.M."/>
            <person name="Mascher T."/>
            <person name="Medema M.H."/>
            <person name="Devos D.P."/>
            <person name="Kaster A.-K."/>
            <person name="Ovreas L."/>
            <person name="Rohde M."/>
            <person name="Galperin M.Y."/>
            <person name="Jogler C."/>
        </authorList>
    </citation>
    <scope>NUCLEOTIDE SEQUENCE [LARGE SCALE GENOMIC DNA]</scope>
    <source>
        <strain evidence="4 5">ElP</strain>
    </source>
</reference>
<evidence type="ECO:0000256" key="1">
    <source>
        <dbReference type="ARBA" id="ARBA00006484"/>
    </source>
</evidence>
<dbReference type="InterPro" id="IPR057326">
    <property type="entry name" value="KR_dom"/>
</dbReference>
<protein>
    <submittedName>
        <fullName evidence="4">3-oxoacyl-[acyl-carrier-protein] reductase FabG</fullName>
        <ecNumber evidence="4">1.1.1.100</ecNumber>
    </submittedName>
</protein>
<dbReference type="InterPro" id="IPR036291">
    <property type="entry name" value="NAD(P)-bd_dom_sf"/>
</dbReference>
<dbReference type="InterPro" id="IPR002347">
    <property type="entry name" value="SDR_fam"/>
</dbReference>
<evidence type="ECO:0000313" key="4">
    <source>
        <dbReference type="EMBL" id="QDV34612.1"/>
    </source>
</evidence>
<evidence type="ECO:0000313" key="5">
    <source>
        <dbReference type="Proteomes" id="UP000317835"/>
    </source>
</evidence>
<dbReference type="SUPFAM" id="SSF51735">
    <property type="entry name" value="NAD(P)-binding Rossmann-fold domains"/>
    <property type="match status" value="1"/>
</dbReference>
<dbReference type="GO" id="GO:0004316">
    <property type="term" value="F:3-oxoacyl-[acyl-carrier-protein] reductase (NADPH) activity"/>
    <property type="evidence" value="ECO:0007669"/>
    <property type="project" value="UniProtKB-EC"/>
</dbReference>
<dbReference type="KEGG" id="tpla:ElP_25030"/>
<dbReference type="Pfam" id="PF13561">
    <property type="entry name" value="adh_short_C2"/>
    <property type="match status" value="1"/>
</dbReference>
<keyword evidence="5" id="KW-1185">Reference proteome</keyword>
<evidence type="ECO:0000259" key="3">
    <source>
        <dbReference type="SMART" id="SM00822"/>
    </source>
</evidence>
<feature type="domain" description="Ketoreductase" evidence="3">
    <location>
        <begin position="6"/>
        <end position="190"/>
    </location>
</feature>
<dbReference type="PROSITE" id="PS00061">
    <property type="entry name" value="ADH_SHORT"/>
    <property type="match status" value="1"/>
</dbReference>
<evidence type="ECO:0000256" key="2">
    <source>
        <dbReference type="ARBA" id="ARBA00023002"/>
    </source>
</evidence>
<dbReference type="FunFam" id="3.40.50.720:FF:000084">
    <property type="entry name" value="Short-chain dehydrogenase reductase"/>
    <property type="match status" value="1"/>
</dbReference>
<dbReference type="SMART" id="SM00822">
    <property type="entry name" value="PKS_KR"/>
    <property type="match status" value="1"/>
</dbReference>
<dbReference type="OrthoDB" id="9803333at2"/>
<dbReference type="EC" id="1.1.1.100" evidence="4"/>
<dbReference type="Proteomes" id="UP000317835">
    <property type="component" value="Chromosome"/>
</dbReference>
<dbReference type="PANTHER" id="PTHR43639:SF1">
    <property type="entry name" value="SHORT-CHAIN DEHYDROGENASE_REDUCTASE FAMILY PROTEIN"/>
    <property type="match status" value="1"/>
</dbReference>
<dbReference type="Gene3D" id="3.40.50.720">
    <property type="entry name" value="NAD(P)-binding Rossmann-like Domain"/>
    <property type="match status" value="1"/>
</dbReference>
<dbReference type="InterPro" id="IPR020904">
    <property type="entry name" value="Sc_DH/Rdtase_CS"/>
</dbReference>
<name>A0A518H1A7_9BACT</name>
<organism evidence="4 5">
    <name type="scientific">Tautonia plasticadhaerens</name>
    <dbReference type="NCBI Taxonomy" id="2527974"/>
    <lineage>
        <taxon>Bacteria</taxon>
        <taxon>Pseudomonadati</taxon>
        <taxon>Planctomycetota</taxon>
        <taxon>Planctomycetia</taxon>
        <taxon>Isosphaerales</taxon>
        <taxon>Isosphaeraceae</taxon>
        <taxon>Tautonia</taxon>
    </lineage>
</organism>
<dbReference type="PRINTS" id="PR00081">
    <property type="entry name" value="GDHRDH"/>
</dbReference>
<dbReference type="AlphaFoldDB" id="A0A518H1A7"/>
<accession>A0A518H1A7</accession>
<dbReference type="RefSeq" id="WP_145269631.1">
    <property type="nucleotide sequence ID" value="NZ_CP036426.1"/>
</dbReference>
<dbReference type="PANTHER" id="PTHR43639">
    <property type="entry name" value="OXIDOREDUCTASE, SHORT-CHAIN DEHYDROGENASE/REDUCTASE FAMILY (AFU_ORTHOLOGUE AFUA_5G02870)"/>
    <property type="match status" value="1"/>
</dbReference>